<evidence type="ECO:0000256" key="1">
    <source>
        <dbReference type="SAM" id="Coils"/>
    </source>
</evidence>
<proteinExistence type="predicted"/>
<dbReference type="Proteomes" id="UP001231189">
    <property type="component" value="Unassembled WGS sequence"/>
</dbReference>
<gene>
    <name evidence="2" type="ORF">QYE76_009797</name>
</gene>
<keyword evidence="3" id="KW-1185">Reference proteome</keyword>
<dbReference type="AlphaFoldDB" id="A0AAD8TSJ8"/>
<comment type="caution">
    <text evidence="2">The sequence shown here is derived from an EMBL/GenBank/DDBJ whole genome shotgun (WGS) entry which is preliminary data.</text>
</comment>
<name>A0AAD8TSJ8_LOLMU</name>
<feature type="coiled-coil region" evidence="1">
    <location>
        <begin position="69"/>
        <end position="127"/>
    </location>
</feature>
<accession>A0AAD8TSJ8</accession>
<evidence type="ECO:0000313" key="3">
    <source>
        <dbReference type="Proteomes" id="UP001231189"/>
    </source>
</evidence>
<organism evidence="2 3">
    <name type="scientific">Lolium multiflorum</name>
    <name type="common">Italian ryegrass</name>
    <name type="synonym">Lolium perenne subsp. multiflorum</name>
    <dbReference type="NCBI Taxonomy" id="4521"/>
    <lineage>
        <taxon>Eukaryota</taxon>
        <taxon>Viridiplantae</taxon>
        <taxon>Streptophyta</taxon>
        <taxon>Embryophyta</taxon>
        <taxon>Tracheophyta</taxon>
        <taxon>Spermatophyta</taxon>
        <taxon>Magnoliopsida</taxon>
        <taxon>Liliopsida</taxon>
        <taxon>Poales</taxon>
        <taxon>Poaceae</taxon>
        <taxon>BOP clade</taxon>
        <taxon>Pooideae</taxon>
        <taxon>Poodae</taxon>
        <taxon>Poeae</taxon>
        <taxon>Poeae Chloroplast Group 2 (Poeae type)</taxon>
        <taxon>Loliodinae</taxon>
        <taxon>Loliinae</taxon>
        <taxon>Lolium</taxon>
    </lineage>
</organism>
<protein>
    <submittedName>
        <fullName evidence="2">Uncharacterized protein</fullName>
    </submittedName>
</protein>
<reference evidence="2" key="1">
    <citation type="submission" date="2023-07" db="EMBL/GenBank/DDBJ databases">
        <title>A chromosome-level genome assembly of Lolium multiflorum.</title>
        <authorList>
            <person name="Chen Y."/>
            <person name="Copetti D."/>
            <person name="Kolliker R."/>
            <person name="Studer B."/>
        </authorList>
    </citation>
    <scope>NUCLEOTIDE SEQUENCE</scope>
    <source>
        <strain evidence="2">02402/16</strain>
        <tissue evidence="2">Leaf</tissue>
    </source>
</reference>
<sequence length="296" mass="33242">MEQAKISGWERSKTTPQDQTMLKKLGLFTKDSTIFPGDESSPRPPINFWPLMKHFINLGSQSIGFPDEADALKVVLRQAEEHADALASKLELSEKAPEKAEADAAAVEDLHQRLNNAENALSDKVAQQIKCKKAIINRFDTQNRRFVRRMGEEFTLHEAEEDRLLDTLSILELQGDLARTNISNARAAFKRLFPHFFPKQTQPEIFSELVQRFLGDEELALAYRHDNLNIGVEGTIALVANSQQEVDWAKAGNPAKMNKEKRKALVKDAKPHSKKIIAFLSPKPATSTSTAKTEVK</sequence>
<keyword evidence="1" id="KW-0175">Coiled coil</keyword>
<dbReference type="EMBL" id="JAUUTY010000001">
    <property type="protein sequence ID" value="KAK1693100.1"/>
    <property type="molecule type" value="Genomic_DNA"/>
</dbReference>
<evidence type="ECO:0000313" key="2">
    <source>
        <dbReference type="EMBL" id="KAK1693100.1"/>
    </source>
</evidence>